<keyword evidence="2" id="KW-0812">Transmembrane</keyword>
<feature type="compositionally biased region" description="Basic and acidic residues" evidence="1">
    <location>
        <begin position="161"/>
        <end position="172"/>
    </location>
</feature>
<feature type="transmembrane region" description="Helical" evidence="2">
    <location>
        <begin position="20"/>
        <end position="39"/>
    </location>
</feature>
<dbReference type="GeneID" id="103724109"/>
<evidence type="ECO:0000313" key="3">
    <source>
        <dbReference type="Proteomes" id="UP000228380"/>
    </source>
</evidence>
<feature type="region of interest" description="Disordered" evidence="1">
    <location>
        <begin position="289"/>
        <end position="319"/>
    </location>
</feature>
<sequence>MNRVSEILQLEELRVKVTLLVPSPSPLFGLFLLSFFFFYGSDRSLTSFSTTLLKLQHMQLADVDWKNIKSKYVRDEVYEHINAPKWINLAAPDASPVDDEAWFFRPGHRGPLKTKAAAPKKFGDHLENQNPNLSTPPPASRSFGAPRRTKTAKEMIQSSAEKVEEEREEWQQQKKSQPRHKNTLSARNLFSGKDILCQISEFCQELKKLTVGSERPAAQEGRLRRRCIKISILMTGLMQFKCAIGKMACRRDGGSGKKSGKMATKVEVEEEKYKKGFYENSSILREVRACPPTPQHIPSPSNRRLRNPKATATTCSPLN</sequence>
<evidence type="ECO:0000256" key="2">
    <source>
        <dbReference type="SAM" id="Phobius"/>
    </source>
</evidence>
<feature type="compositionally biased region" description="Polar residues" evidence="1">
    <location>
        <begin position="310"/>
        <end position="319"/>
    </location>
</feature>
<keyword evidence="2" id="KW-0472">Membrane</keyword>
<accession>A0A8B8ZTC4</accession>
<dbReference type="PANTHER" id="PTHR36373:SF1">
    <property type="entry name" value="EXPRESSED PROTEIN"/>
    <property type="match status" value="1"/>
</dbReference>
<dbReference type="Proteomes" id="UP000228380">
    <property type="component" value="Unplaced"/>
</dbReference>
<dbReference type="PANTHER" id="PTHR36373">
    <property type="entry name" value="EXPRESSED PROTEIN"/>
    <property type="match status" value="1"/>
</dbReference>
<keyword evidence="2" id="KW-1133">Transmembrane helix</keyword>
<evidence type="ECO:0000256" key="1">
    <source>
        <dbReference type="SAM" id="MobiDB-lite"/>
    </source>
</evidence>
<reference evidence="4" key="1">
    <citation type="submission" date="2025-08" db="UniProtKB">
        <authorList>
            <consortium name="RefSeq"/>
        </authorList>
    </citation>
    <scope>IDENTIFICATION</scope>
    <source>
        <tissue evidence="4">Young leaves</tissue>
    </source>
</reference>
<dbReference type="AlphaFoldDB" id="A0A8B8ZTC4"/>
<dbReference type="RefSeq" id="XP_038974768.1">
    <property type="nucleotide sequence ID" value="XM_039118840.1"/>
</dbReference>
<organism evidence="3 4">
    <name type="scientific">Phoenix dactylifera</name>
    <name type="common">Date palm</name>
    <dbReference type="NCBI Taxonomy" id="42345"/>
    <lineage>
        <taxon>Eukaryota</taxon>
        <taxon>Viridiplantae</taxon>
        <taxon>Streptophyta</taxon>
        <taxon>Embryophyta</taxon>
        <taxon>Tracheophyta</taxon>
        <taxon>Spermatophyta</taxon>
        <taxon>Magnoliopsida</taxon>
        <taxon>Liliopsida</taxon>
        <taxon>Arecaceae</taxon>
        <taxon>Coryphoideae</taxon>
        <taxon>Phoeniceae</taxon>
        <taxon>Phoenix</taxon>
    </lineage>
</organism>
<evidence type="ECO:0000313" key="4">
    <source>
        <dbReference type="RefSeq" id="XP_038974768.1"/>
    </source>
</evidence>
<name>A0A8B8ZTC4_PHODC</name>
<protein>
    <submittedName>
        <fullName evidence="4">Uncharacterized protein LOC103724109</fullName>
    </submittedName>
</protein>
<dbReference type="OrthoDB" id="1924112at2759"/>
<dbReference type="KEGG" id="pda:103724109"/>
<proteinExistence type="predicted"/>
<keyword evidence="3" id="KW-1185">Reference proteome</keyword>
<feature type="region of interest" description="Disordered" evidence="1">
    <location>
        <begin position="112"/>
        <end position="185"/>
    </location>
</feature>
<gene>
    <name evidence="4" type="primary">LOC103724109</name>
</gene>